<dbReference type="EMBL" id="CP154795">
    <property type="protein sequence ID" value="XAN07189.1"/>
    <property type="molecule type" value="Genomic_DNA"/>
</dbReference>
<dbReference type="Pfam" id="PF00583">
    <property type="entry name" value="Acetyltransf_1"/>
    <property type="match status" value="1"/>
</dbReference>
<dbReference type="Gene3D" id="3.40.630.30">
    <property type="match status" value="1"/>
</dbReference>
<dbReference type="InterPro" id="IPR016794">
    <property type="entry name" value="UCP21603_acetyltransf"/>
</dbReference>
<dbReference type="RefSeq" id="WP_425308639.1">
    <property type="nucleotide sequence ID" value="NZ_CP154795.1"/>
</dbReference>
<dbReference type="Pfam" id="PF13312">
    <property type="entry name" value="DUF4081"/>
    <property type="match status" value="1"/>
</dbReference>
<organism evidence="2 3">
    <name type="scientific">Ammonicoccus fulvus</name>
    <dbReference type="NCBI Taxonomy" id="3138240"/>
    <lineage>
        <taxon>Bacteria</taxon>
        <taxon>Bacillati</taxon>
        <taxon>Actinomycetota</taxon>
        <taxon>Actinomycetes</taxon>
        <taxon>Propionibacteriales</taxon>
        <taxon>Propionibacteriaceae</taxon>
        <taxon>Ammonicoccus</taxon>
    </lineage>
</organism>
<dbReference type="EC" id="2.3.1.-" evidence="2"/>
<dbReference type="PIRSF" id="PIRSF021603">
    <property type="entry name" value="UCP21603_acetyltransf"/>
    <property type="match status" value="1"/>
</dbReference>
<dbReference type="PROSITE" id="PS51186">
    <property type="entry name" value="GNAT"/>
    <property type="match status" value="1"/>
</dbReference>
<dbReference type="InterPro" id="IPR016181">
    <property type="entry name" value="Acyl_CoA_acyltransferase"/>
</dbReference>
<keyword evidence="2" id="KW-0808">Transferase</keyword>
<dbReference type="InterPro" id="IPR025289">
    <property type="entry name" value="DUF4081"/>
</dbReference>
<evidence type="ECO:0000259" key="1">
    <source>
        <dbReference type="PROSITE" id="PS51186"/>
    </source>
</evidence>
<keyword evidence="2" id="KW-0012">Acyltransferase</keyword>
<dbReference type="GO" id="GO:0016746">
    <property type="term" value="F:acyltransferase activity"/>
    <property type="evidence" value="ECO:0007669"/>
    <property type="project" value="UniProtKB-KW"/>
</dbReference>
<sequence>MTRRGGRTGVRTLDTRDLDAVWELLRRDPVSHVFVAARVSAFGLESWRLGCPIHGFFRAGELVSLCHQGANLVPVAADEEAIDGFVRALTGIRRCSSIVGPSDQALALWNRLSERWGRPWSQIRELRASQPMMALSSDPVVDSDSRLQRIGPQHMDAYFDAAVRMYTEEVGVSPIVGGDSGPYRNYVRQVIESGRAFGILDQGRVIYKSDIGSAAQDVGQIQGVWLDPAYRGHGLATRAMAGVARLARQEFGTLSLYVNSFNAPARATYRKVGFREVGEFATVLF</sequence>
<dbReference type="InterPro" id="IPR000182">
    <property type="entry name" value="GNAT_dom"/>
</dbReference>
<evidence type="ECO:0000313" key="3">
    <source>
        <dbReference type="Proteomes" id="UP001442841"/>
    </source>
</evidence>
<dbReference type="SUPFAM" id="SSF55729">
    <property type="entry name" value="Acyl-CoA N-acyltransferases (Nat)"/>
    <property type="match status" value="1"/>
</dbReference>
<dbReference type="PANTHER" id="PTHR43072:SF54">
    <property type="entry name" value="GCN5-RELATED N-ACETYLTRANSFERASE"/>
    <property type="match status" value="1"/>
</dbReference>
<dbReference type="PANTHER" id="PTHR43072">
    <property type="entry name" value="N-ACETYLTRANSFERASE"/>
    <property type="match status" value="1"/>
</dbReference>
<evidence type="ECO:0000313" key="2">
    <source>
        <dbReference type="EMBL" id="XAN07189.1"/>
    </source>
</evidence>
<feature type="domain" description="N-acetyltransferase" evidence="1">
    <location>
        <begin position="145"/>
        <end position="285"/>
    </location>
</feature>
<name>A0ABZ3FR17_9ACTN</name>
<proteinExistence type="predicted"/>
<dbReference type="Proteomes" id="UP001442841">
    <property type="component" value="Chromosome"/>
</dbReference>
<accession>A0ABZ3FR17</accession>
<protein>
    <submittedName>
        <fullName evidence="2">GNAT family N-acetyltransferase</fullName>
        <ecNumber evidence="2">2.3.1.-</ecNumber>
    </submittedName>
</protein>
<dbReference type="CDD" id="cd04301">
    <property type="entry name" value="NAT_SF"/>
    <property type="match status" value="1"/>
</dbReference>
<keyword evidence="3" id="KW-1185">Reference proteome</keyword>
<reference evidence="2 3" key="1">
    <citation type="submission" date="2024-04" db="EMBL/GenBank/DDBJ databases">
        <title>Isolation of an actinomycete strain from pig manure.</title>
        <authorList>
            <person name="Gong T."/>
            <person name="Yu Z."/>
            <person name="An M."/>
            <person name="Wei C."/>
            <person name="Yang W."/>
            <person name="Liu L."/>
        </authorList>
    </citation>
    <scope>NUCLEOTIDE SEQUENCE [LARGE SCALE GENOMIC DNA]</scope>
    <source>
        <strain evidence="2 3">ZF39</strain>
    </source>
</reference>
<gene>
    <name evidence="2" type="ORF">AADG42_07750</name>
</gene>